<dbReference type="Proteomes" id="UP000001740">
    <property type="component" value="Chromosome"/>
</dbReference>
<reference evidence="2 3" key="1">
    <citation type="journal article" date="2008" name="BMC Genomics">
        <title>Genome sequence and rapid evolution of the rice pathogen Xanthomonas oryzae pv. oryzae PXO99A.</title>
        <authorList>
            <person name="Salzberg S.L."/>
            <person name="Sommer D.D."/>
            <person name="Schatz M.C."/>
            <person name="Phillippy A.M."/>
            <person name="Rabinowicz P.D."/>
            <person name="Tsuge S."/>
            <person name="Furutani A."/>
            <person name="Ochiai H."/>
            <person name="Delcher A.L."/>
            <person name="Kelley D."/>
            <person name="Madupu R."/>
            <person name="Puiu D."/>
            <person name="Radune D."/>
            <person name="Shumway M."/>
            <person name="Trapnell C."/>
            <person name="Aparna G."/>
            <person name="Jha G."/>
            <person name="Pandey A."/>
            <person name="Patil P.B."/>
            <person name="Ishihara H."/>
            <person name="Meyer D.F."/>
            <person name="Szurek B."/>
            <person name="Verdier V."/>
            <person name="Koebnik R."/>
            <person name="Dow J.M."/>
            <person name="Ryan R.P."/>
            <person name="Hirata H."/>
            <person name="Tsuyumu S."/>
            <person name="Won Lee S."/>
            <person name="Seo Y.S."/>
            <person name="Sriariyanum M."/>
            <person name="Ronald P.C."/>
            <person name="Sonti R.V."/>
            <person name="Van Sluys M.A."/>
            <person name="Leach J.E."/>
            <person name="White F.F."/>
            <person name="Bogdanove A.J."/>
        </authorList>
    </citation>
    <scope>NUCLEOTIDE SEQUENCE [LARGE SCALE GENOMIC DNA]</scope>
    <source>
        <strain evidence="2 3">PXO99A</strain>
    </source>
</reference>
<proteinExistence type="predicted"/>
<dbReference type="HOGENOM" id="CLU_2978202_0_0_6"/>
<feature type="region of interest" description="Disordered" evidence="1">
    <location>
        <begin position="26"/>
        <end position="58"/>
    </location>
</feature>
<name>A0A0K0GH86_XANOP</name>
<organism evidence="2 3">
    <name type="scientific">Xanthomonas oryzae pv. oryzae (strain PXO99A)</name>
    <dbReference type="NCBI Taxonomy" id="360094"/>
    <lineage>
        <taxon>Bacteria</taxon>
        <taxon>Pseudomonadati</taxon>
        <taxon>Pseudomonadota</taxon>
        <taxon>Gammaproteobacteria</taxon>
        <taxon>Lysobacterales</taxon>
        <taxon>Lysobacteraceae</taxon>
        <taxon>Xanthomonas</taxon>
    </lineage>
</organism>
<evidence type="ECO:0000313" key="3">
    <source>
        <dbReference type="Proteomes" id="UP000001740"/>
    </source>
</evidence>
<dbReference type="EMBL" id="CP000967">
    <property type="protein sequence ID" value="ACD57537.1"/>
    <property type="molecule type" value="Genomic_DNA"/>
</dbReference>
<dbReference type="KEGG" id="xop:PXO_05816"/>
<evidence type="ECO:0000313" key="2">
    <source>
        <dbReference type="EMBL" id="ACD57537.1"/>
    </source>
</evidence>
<feature type="compositionally biased region" description="Basic and acidic residues" evidence="1">
    <location>
        <begin position="33"/>
        <end position="46"/>
    </location>
</feature>
<evidence type="ECO:0000256" key="1">
    <source>
        <dbReference type="SAM" id="MobiDB-lite"/>
    </source>
</evidence>
<gene>
    <name evidence="2" type="ordered locus">PXO_05816</name>
</gene>
<accession>A0A0K0GH86</accession>
<dbReference type="AlphaFoldDB" id="A0A0K0GH86"/>
<sequence length="58" mass="6256">MVAGVCFHGGLGSDGRRGAGCRRCGVIGTAGQRDGHGQRQRQEREAHRRHPNKENGAF</sequence>
<protein>
    <submittedName>
        <fullName evidence="2">Uncharacterized protein</fullName>
    </submittedName>
</protein>